<dbReference type="EMBL" id="KK852911">
    <property type="protein sequence ID" value="KDR13909.1"/>
    <property type="molecule type" value="Genomic_DNA"/>
</dbReference>
<evidence type="ECO:0000256" key="2">
    <source>
        <dbReference type="ARBA" id="ARBA00022679"/>
    </source>
</evidence>
<dbReference type="Proteomes" id="UP000027135">
    <property type="component" value="Unassembled WGS sequence"/>
</dbReference>
<dbReference type="STRING" id="136037.A0A067QX22"/>
<evidence type="ECO:0000259" key="6">
    <source>
        <dbReference type="PROSITE" id="PS50011"/>
    </source>
</evidence>
<dbReference type="SUPFAM" id="SSF56112">
    <property type="entry name" value="Protein kinase-like (PK-like)"/>
    <property type="match status" value="1"/>
</dbReference>
<dbReference type="InterPro" id="IPR000719">
    <property type="entry name" value="Prot_kinase_dom"/>
</dbReference>
<keyword evidence="1" id="KW-0723">Serine/threonine-protein kinase</keyword>
<keyword evidence="5" id="KW-0067">ATP-binding</keyword>
<accession>A0A067QX22</accession>
<dbReference type="OMA" id="WEDMANF"/>
<evidence type="ECO:0000256" key="5">
    <source>
        <dbReference type="ARBA" id="ARBA00022840"/>
    </source>
</evidence>
<evidence type="ECO:0000256" key="1">
    <source>
        <dbReference type="ARBA" id="ARBA00022527"/>
    </source>
</evidence>
<dbReference type="PANTHER" id="PTHR24353">
    <property type="entry name" value="CYCLIC NUCLEOTIDE-DEPENDENT PROTEIN KINASE"/>
    <property type="match status" value="1"/>
</dbReference>
<dbReference type="PROSITE" id="PS50011">
    <property type="entry name" value="PROTEIN_KINASE_DOM"/>
    <property type="match status" value="1"/>
</dbReference>
<keyword evidence="3" id="KW-0547">Nucleotide-binding</keyword>
<dbReference type="GO" id="GO:0004691">
    <property type="term" value="F:cAMP-dependent protein kinase activity"/>
    <property type="evidence" value="ECO:0007669"/>
    <property type="project" value="TreeGrafter"/>
</dbReference>
<organism evidence="7 8">
    <name type="scientific">Zootermopsis nevadensis</name>
    <name type="common">Dampwood termite</name>
    <dbReference type="NCBI Taxonomy" id="136037"/>
    <lineage>
        <taxon>Eukaryota</taxon>
        <taxon>Metazoa</taxon>
        <taxon>Ecdysozoa</taxon>
        <taxon>Arthropoda</taxon>
        <taxon>Hexapoda</taxon>
        <taxon>Insecta</taxon>
        <taxon>Pterygota</taxon>
        <taxon>Neoptera</taxon>
        <taxon>Polyneoptera</taxon>
        <taxon>Dictyoptera</taxon>
        <taxon>Blattodea</taxon>
        <taxon>Blattoidea</taxon>
        <taxon>Termitoidae</taxon>
        <taxon>Termopsidae</taxon>
        <taxon>Zootermopsis</taxon>
    </lineage>
</organism>
<reference evidence="7 8" key="1">
    <citation type="journal article" date="2014" name="Nat. Commun.">
        <title>Molecular traces of alternative social organization in a termite genome.</title>
        <authorList>
            <person name="Terrapon N."/>
            <person name="Li C."/>
            <person name="Robertson H.M."/>
            <person name="Ji L."/>
            <person name="Meng X."/>
            <person name="Booth W."/>
            <person name="Chen Z."/>
            <person name="Childers C.P."/>
            <person name="Glastad K.M."/>
            <person name="Gokhale K."/>
            <person name="Gowin J."/>
            <person name="Gronenberg W."/>
            <person name="Hermansen R.A."/>
            <person name="Hu H."/>
            <person name="Hunt B.G."/>
            <person name="Huylmans A.K."/>
            <person name="Khalil S.M."/>
            <person name="Mitchell R.D."/>
            <person name="Munoz-Torres M.C."/>
            <person name="Mustard J.A."/>
            <person name="Pan H."/>
            <person name="Reese J.T."/>
            <person name="Scharf M.E."/>
            <person name="Sun F."/>
            <person name="Vogel H."/>
            <person name="Xiao J."/>
            <person name="Yang W."/>
            <person name="Yang Z."/>
            <person name="Yang Z."/>
            <person name="Zhou J."/>
            <person name="Zhu J."/>
            <person name="Brent C.S."/>
            <person name="Elsik C.G."/>
            <person name="Goodisman M.A."/>
            <person name="Liberles D.A."/>
            <person name="Roe R.M."/>
            <person name="Vargo E.L."/>
            <person name="Vilcinskas A."/>
            <person name="Wang J."/>
            <person name="Bornberg-Bauer E."/>
            <person name="Korb J."/>
            <person name="Zhang G."/>
            <person name="Liebig J."/>
        </authorList>
    </citation>
    <scope>NUCLEOTIDE SEQUENCE [LARGE SCALE GENOMIC DNA]</scope>
    <source>
        <tissue evidence="7">Whole organism</tissue>
    </source>
</reference>
<evidence type="ECO:0000256" key="3">
    <source>
        <dbReference type="ARBA" id="ARBA00022741"/>
    </source>
</evidence>
<keyword evidence="8" id="KW-1185">Reference proteome</keyword>
<name>A0A067QX22_ZOONE</name>
<proteinExistence type="predicted"/>
<dbReference type="eggNOG" id="KOG0603">
    <property type="taxonomic scope" value="Eukaryota"/>
</dbReference>
<gene>
    <name evidence="7" type="ORF">L798_12116</name>
</gene>
<dbReference type="Gene3D" id="1.10.510.10">
    <property type="entry name" value="Transferase(Phosphotransferase) domain 1"/>
    <property type="match status" value="1"/>
</dbReference>
<keyword evidence="4 7" id="KW-0418">Kinase</keyword>
<dbReference type="InParanoid" id="A0A067QX22"/>
<protein>
    <submittedName>
        <fullName evidence="7">Ribosomal protein S6 kinase alpha-5</fullName>
    </submittedName>
</protein>
<dbReference type="GO" id="GO:0005952">
    <property type="term" value="C:cAMP-dependent protein kinase complex"/>
    <property type="evidence" value="ECO:0007669"/>
    <property type="project" value="TreeGrafter"/>
</dbReference>
<evidence type="ECO:0000313" key="8">
    <source>
        <dbReference type="Proteomes" id="UP000027135"/>
    </source>
</evidence>
<evidence type="ECO:0000313" key="7">
    <source>
        <dbReference type="EMBL" id="KDR13909.1"/>
    </source>
</evidence>
<evidence type="ECO:0000256" key="4">
    <source>
        <dbReference type="ARBA" id="ARBA00022777"/>
    </source>
</evidence>
<dbReference type="PANTHER" id="PTHR24353:SF37">
    <property type="entry name" value="CAMP-DEPENDENT PROTEIN KINASE CATALYTIC SUBUNIT PRKX"/>
    <property type="match status" value="1"/>
</dbReference>
<dbReference type="Pfam" id="PF00069">
    <property type="entry name" value="Pkinase"/>
    <property type="match status" value="1"/>
</dbReference>
<dbReference type="GO" id="GO:0005524">
    <property type="term" value="F:ATP binding"/>
    <property type="evidence" value="ECO:0007669"/>
    <property type="project" value="UniProtKB-KW"/>
</dbReference>
<dbReference type="InterPro" id="IPR011009">
    <property type="entry name" value="Kinase-like_dom_sf"/>
</dbReference>
<feature type="domain" description="Protein kinase" evidence="6">
    <location>
        <begin position="1"/>
        <end position="95"/>
    </location>
</feature>
<keyword evidence="2" id="KW-0808">Transferase</keyword>
<sequence>MASEIKGKGHTMAVDWWSLHILVNEMHTGVTPFESEGEDSDNFVKLYDRILTENPEMPREFSAEVAEFITQLLQKDPRLGGRKNGAEDIKRHQFFNNINWADMTQKAAS</sequence>
<dbReference type="AlphaFoldDB" id="A0A067QX22"/>